<dbReference type="AlphaFoldDB" id="A0AAE1IBG5"/>
<keyword evidence="3" id="KW-1185">Reference proteome</keyword>
<dbReference type="RefSeq" id="XP_062754898.1">
    <property type="nucleotide sequence ID" value="XM_062900622.1"/>
</dbReference>
<feature type="compositionally biased region" description="Basic and acidic residues" evidence="1">
    <location>
        <begin position="297"/>
        <end position="307"/>
    </location>
</feature>
<evidence type="ECO:0000313" key="2">
    <source>
        <dbReference type="EMBL" id="KAK4071380.1"/>
    </source>
</evidence>
<dbReference type="EMBL" id="JAWRVG010000023">
    <property type="protein sequence ID" value="KAK4071380.1"/>
    <property type="molecule type" value="Genomic_DNA"/>
</dbReference>
<dbReference type="PANTHER" id="PTHR35391:SF7">
    <property type="entry name" value="C2H2-TYPE DOMAIN-CONTAINING PROTEIN"/>
    <property type="match status" value="1"/>
</dbReference>
<protein>
    <recommendedName>
        <fullName evidence="4">C2H2-type domain-containing protein</fullName>
    </recommendedName>
</protein>
<feature type="region of interest" description="Disordered" evidence="1">
    <location>
        <begin position="482"/>
        <end position="541"/>
    </location>
</feature>
<proteinExistence type="predicted"/>
<sequence>MESQEIANPLSRSAIAAMEEKNPVPHGPAKLSPSTRVDEEITAEAQPIYDIAKECIVLFGKFLQQPKNQLTETISTCQRRFQSWTVYVGVFVHKSASLDTQLKLEPGVQDLVMVLLDVLQEDMRRVVKLESRNLISQCNPLSHGSGNTNSNDDTLSNAARGVLDGIVESVDGLHRLTTRIKTASRGDLSLEEKIVDFAKHLPRDGFEDRTRLILRYKFPNAAEKLITKLFRSIAFRRHRLLYQRHHHKKMSHIHHTSLVEVESSKQQSPQSQNPHEHQSDSDTEPGPSTHCATSRVHRVDPQDDGRKRQASTVFAGESPWIEESGYPIPPKAEGLSISAMCQICFQELQVVGNEDPTWWERHVESDMEHYICLSDDCGKSLCYFRSFDSWIEHMNREHSHDWSRFTYAKKSEWRCRVSENCSISFDNEDSLRAHLADNHLSDLEDLGLTDLQLVVEKSKFPQPRESDICPLCEESINDSEPVIQNSKAENDGSHKKVRQRPDGQQSTLGALQNDENKGKRPASNTNSSIRSNEMQSRKASHIADHLKSISLLCLWGLGTKGEEQQEEDSGADICGDDSSEPSDLNDAHNASAAFTGLNRLKKAYTHYTLDYEALKSSDADSEDAERDPL</sequence>
<evidence type="ECO:0000313" key="3">
    <source>
        <dbReference type="Proteomes" id="UP001273209"/>
    </source>
</evidence>
<feature type="compositionally biased region" description="Acidic residues" evidence="1">
    <location>
        <begin position="564"/>
        <end position="580"/>
    </location>
</feature>
<evidence type="ECO:0000256" key="1">
    <source>
        <dbReference type="SAM" id="MobiDB-lite"/>
    </source>
</evidence>
<name>A0AAE1IBG5_9HYPO</name>
<accession>A0AAE1IBG5</accession>
<reference evidence="2" key="1">
    <citation type="submission" date="2023-11" db="EMBL/GenBank/DDBJ databases">
        <title>The genome sequences of three competitors of mushroom-forming fungi.</title>
        <authorList>
            <person name="Beijen E."/>
            <person name="Ohm R.A."/>
        </authorList>
    </citation>
    <scope>NUCLEOTIDE SEQUENCE</scope>
    <source>
        <strain evidence="2">CBS 100526</strain>
    </source>
</reference>
<evidence type="ECO:0008006" key="4">
    <source>
        <dbReference type="Google" id="ProtNLM"/>
    </source>
</evidence>
<feature type="region of interest" description="Disordered" evidence="1">
    <location>
        <begin position="563"/>
        <end position="588"/>
    </location>
</feature>
<dbReference type="PANTHER" id="PTHR35391">
    <property type="entry name" value="C2H2-TYPE DOMAIN-CONTAINING PROTEIN-RELATED"/>
    <property type="match status" value="1"/>
</dbReference>
<gene>
    <name evidence="2" type="ORF">Triagg1_6041</name>
</gene>
<organism evidence="2 3">
    <name type="scientific">Trichoderma aggressivum f. europaeum</name>
    <dbReference type="NCBI Taxonomy" id="173218"/>
    <lineage>
        <taxon>Eukaryota</taxon>
        <taxon>Fungi</taxon>
        <taxon>Dikarya</taxon>
        <taxon>Ascomycota</taxon>
        <taxon>Pezizomycotina</taxon>
        <taxon>Sordariomycetes</taxon>
        <taxon>Hypocreomycetidae</taxon>
        <taxon>Hypocreales</taxon>
        <taxon>Hypocreaceae</taxon>
        <taxon>Trichoderma</taxon>
    </lineage>
</organism>
<feature type="compositionally biased region" description="Polar residues" evidence="1">
    <location>
        <begin position="522"/>
        <end position="534"/>
    </location>
</feature>
<dbReference type="GeneID" id="87920527"/>
<feature type="region of interest" description="Disordered" evidence="1">
    <location>
        <begin position="259"/>
        <end position="314"/>
    </location>
</feature>
<dbReference type="Proteomes" id="UP001273209">
    <property type="component" value="Unassembled WGS sequence"/>
</dbReference>
<comment type="caution">
    <text evidence="2">The sequence shown here is derived from an EMBL/GenBank/DDBJ whole genome shotgun (WGS) entry which is preliminary data.</text>
</comment>